<dbReference type="InterPro" id="IPR000835">
    <property type="entry name" value="HTH_MarR-typ"/>
</dbReference>
<feature type="domain" description="HTH marR-type" evidence="2">
    <location>
        <begin position="26"/>
        <end position="69"/>
    </location>
</feature>
<dbReference type="InterPro" id="IPR036390">
    <property type="entry name" value="WH_DNA-bd_sf"/>
</dbReference>
<accession>A0A5C4JS03</accession>
<proteinExistence type="predicted"/>
<evidence type="ECO:0000256" key="1">
    <source>
        <dbReference type="SAM" id="MobiDB-lite"/>
    </source>
</evidence>
<reference evidence="3 4" key="2">
    <citation type="submission" date="2019-06" db="EMBL/GenBank/DDBJ databases">
        <title>Martelella lutilitoris sp. nov., isolated from a tidal mudflat.</title>
        <authorList>
            <person name="Kim Y.-J."/>
        </authorList>
    </citation>
    <scope>NUCLEOTIDE SEQUENCE [LARGE SCALE GENOMIC DNA]</scope>
    <source>
        <strain evidence="3 4">GH2-6</strain>
    </source>
</reference>
<sequence>MARDTETNPQNSTPSAGYTTRSAGDRILMQLKMHGGLTAAELGKRLGTTGEAARQQLARLAETGLVAPESIRAGVGRPRQVWSLTAAGEARFPDTHATLTVELLESIRAELGEAALETVIAARERRAGSLYETAMEGCDSLDEKLAVLTRLRSAEGYMADWYAAEDGTRRFVEHHCPICAAATACQGFCRSELAIFRQLLGPSVDIRRDEHIVKGGRRCTYVVSETR</sequence>
<dbReference type="InterPro" id="IPR011991">
    <property type="entry name" value="ArsR-like_HTH"/>
</dbReference>
<dbReference type="RefSeq" id="WP_138747950.1">
    <property type="nucleotide sequence ID" value="NZ_VCLB01000004.1"/>
</dbReference>
<name>A0A5C4JS03_9HYPH</name>
<dbReference type="EMBL" id="VCLB01000004">
    <property type="protein sequence ID" value="TNB48245.1"/>
    <property type="molecule type" value="Genomic_DNA"/>
</dbReference>
<dbReference type="AlphaFoldDB" id="A0A5C4JS03"/>
<reference evidence="3 4" key="1">
    <citation type="submission" date="2019-05" db="EMBL/GenBank/DDBJ databases">
        <authorList>
            <person name="Lee S.D."/>
        </authorList>
    </citation>
    <scope>NUCLEOTIDE SEQUENCE [LARGE SCALE GENOMIC DNA]</scope>
    <source>
        <strain evidence="3 4">GH2-6</strain>
    </source>
</reference>
<evidence type="ECO:0000313" key="3">
    <source>
        <dbReference type="EMBL" id="TNB48245.1"/>
    </source>
</evidence>
<dbReference type="Pfam" id="PF12802">
    <property type="entry name" value="MarR_2"/>
    <property type="match status" value="1"/>
</dbReference>
<evidence type="ECO:0000259" key="2">
    <source>
        <dbReference type="Pfam" id="PF12802"/>
    </source>
</evidence>
<dbReference type="OrthoDB" id="155998at2"/>
<gene>
    <name evidence="3" type="ORF">FF124_07875</name>
</gene>
<feature type="region of interest" description="Disordered" evidence="1">
    <location>
        <begin position="1"/>
        <end position="21"/>
    </location>
</feature>
<feature type="compositionally biased region" description="Polar residues" evidence="1">
    <location>
        <begin position="7"/>
        <end position="21"/>
    </location>
</feature>
<comment type="caution">
    <text evidence="3">The sequence shown here is derived from an EMBL/GenBank/DDBJ whole genome shotgun (WGS) entry which is preliminary data.</text>
</comment>
<protein>
    <submittedName>
        <fullName evidence="3">Transcriptional regulator</fullName>
    </submittedName>
</protein>
<keyword evidence="4" id="KW-1185">Reference proteome</keyword>
<dbReference type="Gene3D" id="1.10.10.10">
    <property type="entry name" value="Winged helix-like DNA-binding domain superfamily/Winged helix DNA-binding domain"/>
    <property type="match status" value="1"/>
</dbReference>
<dbReference type="Proteomes" id="UP000307874">
    <property type="component" value="Unassembled WGS sequence"/>
</dbReference>
<dbReference type="SUPFAM" id="SSF46785">
    <property type="entry name" value="Winged helix' DNA-binding domain"/>
    <property type="match status" value="1"/>
</dbReference>
<dbReference type="InterPro" id="IPR036388">
    <property type="entry name" value="WH-like_DNA-bd_sf"/>
</dbReference>
<dbReference type="GO" id="GO:0003700">
    <property type="term" value="F:DNA-binding transcription factor activity"/>
    <property type="evidence" value="ECO:0007669"/>
    <property type="project" value="InterPro"/>
</dbReference>
<evidence type="ECO:0000313" key="4">
    <source>
        <dbReference type="Proteomes" id="UP000307874"/>
    </source>
</evidence>
<dbReference type="CDD" id="cd00090">
    <property type="entry name" value="HTH_ARSR"/>
    <property type="match status" value="1"/>
</dbReference>
<organism evidence="3 4">
    <name type="scientific">Martelella lutilitoris</name>
    <dbReference type="NCBI Taxonomy" id="2583532"/>
    <lineage>
        <taxon>Bacteria</taxon>
        <taxon>Pseudomonadati</taxon>
        <taxon>Pseudomonadota</taxon>
        <taxon>Alphaproteobacteria</taxon>
        <taxon>Hyphomicrobiales</taxon>
        <taxon>Aurantimonadaceae</taxon>
        <taxon>Martelella</taxon>
    </lineage>
</organism>